<evidence type="ECO:0000313" key="4">
    <source>
        <dbReference type="EMBL" id="KAK7043805.1"/>
    </source>
</evidence>
<dbReference type="InterPro" id="IPR041371">
    <property type="entry name" value="GH92_N"/>
</dbReference>
<dbReference type="Pfam" id="PF17678">
    <property type="entry name" value="Glyco_hydro_92N"/>
    <property type="match status" value="1"/>
</dbReference>
<evidence type="ECO:0000313" key="5">
    <source>
        <dbReference type="Proteomes" id="UP001383192"/>
    </source>
</evidence>
<dbReference type="InterPro" id="IPR014718">
    <property type="entry name" value="GH-type_carb-bd"/>
</dbReference>
<sequence>MLPQDSLKMPHINTLFWLLLLPFARNVSHAQETTPYTWSLQPLGLVNPLIGTTGPVPNSAGGMIPSVSYPFGSVRWVVQNQKNFVSSTPFNYSTSDKVHGFLGTRQPAIWMGESAWAGIVPGVSLEGESIKTDWDARAMGKVEGTEEFGVGHYTVRLNAGNDNTIHVNMSATSRSAHFLFNFTLSDTKSNTTKPYIWIPVTRESIKYHPGDIYEPYFPNGTLNIILSDGGVEICGSNEEFEDIMLVPVSVQPNAQNFRGWFCARINFSPIDRYEYGVTQGKEIHEGALEGGGMVLGAYIQFPSNVTQVEVRIGTSLISASHARFNLRSEVPEGQTIEGTRRAADSKWAERLGRYEIETTDKDAKAIFYTSVWRGMQYPYEVAEQSSDSKKHYYSAFTNSVHEGESYSGYSIWDTYRATWALQLLFAPETIPGMVRSMLHDFREGGWLPMWKNIAETNIMVGTHADSLLAEAIRKGFNGTVFSDEELFTIWEAVWKDCTVSPVNDSTTEYSDRQESVDFEVRAGLSTYYEDEGLGWVADDIHSESVSRTLDYAYDDHAASVLSAYLPPHITFRAVFPNGSVASNVTQFLQTRAMNRPWVLWNPNASSESGLTKGFVEAKTSDGIWTGPENGFTEGDRFVYSFAMVHAIPELIRRRGGDAGFIASLDEFFEGGKVDFTNEPAHHTPYLYALAGAPEKTARWVRELARTNYNNTPNGLSGFILGQNEDCGQMSAWYIWSAIGFYPVNPVSGEYVIGSPFFSRMTIHIPVPPFILRGDDNAPTTDPFKAYNSTTGSYVLHISAPGAENNTVVKSLSVNGRQLGGNGDGDWIIKHEEIMFGGLLEFDMSLDDLP</sequence>
<feature type="domain" description="Glycosyl hydrolase family 92 N-terminal" evidence="3">
    <location>
        <begin position="45"/>
        <end position="315"/>
    </location>
</feature>
<dbReference type="Gene3D" id="1.20.1050.60">
    <property type="entry name" value="alpha-1,2-mannosidase"/>
    <property type="match status" value="1"/>
</dbReference>
<evidence type="ECO:0008006" key="6">
    <source>
        <dbReference type="Google" id="ProtNLM"/>
    </source>
</evidence>
<dbReference type="PANTHER" id="PTHR12143">
    <property type="entry name" value="PEPTIDE N-GLYCANASE PNGASE -RELATED"/>
    <property type="match status" value="1"/>
</dbReference>
<dbReference type="Pfam" id="PF07971">
    <property type="entry name" value="Glyco_hydro_92"/>
    <property type="match status" value="1"/>
</dbReference>
<proteinExistence type="predicted"/>
<dbReference type="InterPro" id="IPR008928">
    <property type="entry name" value="6-hairpin_glycosidase_sf"/>
</dbReference>
<dbReference type="InterPro" id="IPR005887">
    <property type="entry name" value="GH92_a_mannosidase_put"/>
</dbReference>
<dbReference type="Gene3D" id="2.70.98.10">
    <property type="match status" value="1"/>
</dbReference>
<feature type="domain" description="Glycosyl hydrolase family 92" evidence="2">
    <location>
        <begin position="322"/>
        <end position="844"/>
    </location>
</feature>
<dbReference type="Gene3D" id="1.20.1610.10">
    <property type="entry name" value="alpha-1,2-mannosidases domains"/>
    <property type="match status" value="1"/>
</dbReference>
<dbReference type="GO" id="GO:0030246">
    <property type="term" value="F:carbohydrate binding"/>
    <property type="evidence" value="ECO:0007669"/>
    <property type="project" value="InterPro"/>
</dbReference>
<evidence type="ECO:0000259" key="2">
    <source>
        <dbReference type="Pfam" id="PF07971"/>
    </source>
</evidence>
<dbReference type="EMBL" id="JAYKXP010000028">
    <property type="protein sequence ID" value="KAK7043805.1"/>
    <property type="molecule type" value="Genomic_DNA"/>
</dbReference>
<dbReference type="GO" id="GO:0005975">
    <property type="term" value="P:carbohydrate metabolic process"/>
    <property type="evidence" value="ECO:0007669"/>
    <property type="project" value="InterPro"/>
</dbReference>
<dbReference type="AlphaFoldDB" id="A0AAW0CXN1"/>
<dbReference type="InterPro" id="IPR012939">
    <property type="entry name" value="Glyco_hydro_92"/>
</dbReference>
<dbReference type="GO" id="GO:0005634">
    <property type="term" value="C:nucleus"/>
    <property type="evidence" value="ECO:0007669"/>
    <property type="project" value="TreeGrafter"/>
</dbReference>
<name>A0AAW0CXN1_9AGAR</name>
<keyword evidence="5" id="KW-1185">Reference proteome</keyword>
<comment type="caution">
    <text evidence="4">The sequence shown here is derived from an EMBL/GenBank/DDBJ whole genome shotgun (WGS) entry which is preliminary data.</text>
</comment>
<dbReference type="Gene3D" id="3.30.2080.10">
    <property type="entry name" value="GH92 mannosidase domain"/>
    <property type="match status" value="1"/>
</dbReference>
<accession>A0AAW0CXN1</accession>
<dbReference type="Proteomes" id="UP001383192">
    <property type="component" value="Unassembled WGS sequence"/>
</dbReference>
<dbReference type="NCBIfam" id="TIGR01180">
    <property type="entry name" value="aman2_put"/>
    <property type="match status" value="1"/>
</dbReference>
<dbReference type="SUPFAM" id="SSF48208">
    <property type="entry name" value="Six-hairpin glycosidases"/>
    <property type="match status" value="1"/>
</dbReference>
<evidence type="ECO:0000256" key="1">
    <source>
        <dbReference type="SAM" id="SignalP"/>
    </source>
</evidence>
<feature type="signal peptide" evidence="1">
    <location>
        <begin position="1"/>
        <end position="30"/>
    </location>
</feature>
<gene>
    <name evidence="4" type="ORF">VNI00_008417</name>
</gene>
<protein>
    <recommendedName>
        <fullName evidence="6">Glycoside hydrolase family 92 protein</fullName>
    </recommendedName>
</protein>
<keyword evidence="1" id="KW-0732">Signal</keyword>
<dbReference type="GO" id="GO:0000224">
    <property type="term" value="F:peptide-N4-(N-acetyl-beta-glucosaminyl)asparagine amidase activity"/>
    <property type="evidence" value="ECO:0007669"/>
    <property type="project" value="TreeGrafter"/>
</dbReference>
<evidence type="ECO:0000259" key="3">
    <source>
        <dbReference type="Pfam" id="PF17678"/>
    </source>
</evidence>
<feature type="chain" id="PRO_5043967854" description="Glycoside hydrolase family 92 protein" evidence="1">
    <location>
        <begin position="31"/>
        <end position="849"/>
    </location>
</feature>
<reference evidence="4 5" key="1">
    <citation type="submission" date="2024-01" db="EMBL/GenBank/DDBJ databases">
        <title>A draft genome for a cacao thread blight-causing isolate of Paramarasmius palmivorus.</title>
        <authorList>
            <person name="Baruah I.K."/>
            <person name="Bukari Y."/>
            <person name="Amoako-Attah I."/>
            <person name="Meinhardt L.W."/>
            <person name="Bailey B.A."/>
            <person name="Cohen S.P."/>
        </authorList>
    </citation>
    <scope>NUCLEOTIDE SEQUENCE [LARGE SCALE GENOMIC DNA]</scope>
    <source>
        <strain evidence="4 5">GH-12</strain>
    </source>
</reference>
<dbReference type="GO" id="GO:0005829">
    <property type="term" value="C:cytosol"/>
    <property type="evidence" value="ECO:0007669"/>
    <property type="project" value="TreeGrafter"/>
</dbReference>
<dbReference type="PANTHER" id="PTHR12143:SF43">
    <property type="entry name" value="PUTATIVE-RELATED"/>
    <property type="match status" value="1"/>
</dbReference>
<dbReference type="InterPro" id="IPR050883">
    <property type="entry name" value="PNGase"/>
</dbReference>
<organism evidence="4 5">
    <name type="scientific">Paramarasmius palmivorus</name>
    <dbReference type="NCBI Taxonomy" id="297713"/>
    <lineage>
        <taxon>Eukaryota</taxon>
        <taxon>Fungi</taxon>
        <taxon>Dikarya</taxon>
        <taxon>Basidiomycota</taxon>
        <taxon>Agaricomycotina</taxon>
        <taxon>Agaricomycetes</taxon>
        <taxon>Agaricomycetidae</taxon>
        <taxon>Agaricales</taxon>
        <taxon>Marasmiineae</taxon>
        <taxon>Marasmiaceae</taxon>
        <taxon>Paramarasmius</taxon>
    </lineage>
</organism>
<dbReference type="GO" id="GO:0006516">
    <property type="term" value="P:glycoprotein catabolic process"/>
    <property type="evidence" value="ECO:0007669"/>
    <property type="project" value="TreeGrafter"/>
</dbReference>